<evidence type="ECO:0000256" key="2">
    <source>
        <dbReference type="ARBA" id="ARBA00022692"/>
    </source>
</evidence>
<keyword evidence="5" id="KW-0653">Protein transport</keyword>
<keyword evidence="5" id="KW-1003">Cell membrane</keyword>
<evidence type="ECO:0000256" key="5">
    <source>
        <dbReference type="HAMAP-Rule" id="MF_00902"/>
    </source>
</evidence>
<dbReference type="GO" id="GO:0065002">
    <property type="term" value="P:intracellular protein transmembrane transport"/>
    <property type="evidence" value="ECO:0007669"/>
    <property type="project" value="TreeGrafter"/>
</dbReference>
<name>A0A832LXM2_9BACT</name>
<feature type="transmembrane region" description="Helical" evidence="5">
    <location>
        <begin position="148"/>
        <end position="178"/>
    </location>
</feature>
<evidence type="ECO:0000256" key="3">
    <source>
        <dbReference type="ARBA" id="ARBA00022989"/>
    </source>
</evidence>
<feature type="transmembrane region" description="Helical" evidence="5">
    <location>
        <begin position="99"/>
        <end position="128"/>
    </location>
</feature>
<evidence type="ECO:0000256" key="4">
    <source>
        <dbReference type="ARBA" id="ARBA00023136"/>
    </source>
</evidence>
<keyword evidence="2 5" id="KW-0812">Transmembrane</keyword>
<gene>
    <name evidence="5" type="primary">tatC</name>
    <name evidence="6" type="ORF">ENT73_04730</name>
</gene>
<evidence type="ECO:0000313" key="6">
    <source>
        <dbReference type="EMBL" id="HGV55375.1"/>
    </source>
</evidence>
<keyword evidence="5" id="KW-0813">Transport</keyword>
<keyword evidence="3 5" id="KW-1133">Transmembrane helix</keyword>
<feature type="transmembrane region" description="Helical" evidence="5">
    <location>
        <begin position="214"/>
        <end position="232"/>
    </location>
</feature>
<evidence type="ECO:0000256" key="1">
    <source>
        <dbReference type="ARBA" id="ARBA00004141"/>
    </source>
</evidence>
<dbReference type="GO" id="GO:0033281">
    <property type="term" value="C:TAT protein transport complex"/>
    <property type="evidence" value="ECO:0007669"/>
    <property type="project" value="UniProtKB-UniRule"/>
</dbReference>
<dbReference type="EMBL" id="DSZU01000079">
    <property type="protein sequence ID" value="HGV55375.1"/>
    <property type="molecule type" value="Genomic_DNA"/>
</dbReference>
<comment type="caution">
    <text evidence="6">The sequence shown here is derived from an EMBL/GenBank/DDBJ whole genome shotgun (WGS) entry which is preliminary data.</text>
</comment>
<feature type="transmembrane region" description="Helical" evidence="5">
    <location>
        <begin position="21"/>
        <end position="43"/>
    </location>
</feature>
<feature type="transmembrane region" description="Helical" evidence="5">
    <location>
        <begin position="190"/>
        <end position="208"/>
    </location>
</feature>
<accession>A0A832LXM2</accession>
<protein>
    <recommendedName>
        <fullName evidence="5">Sec-independent protein translocase protein TatC</fullName>
    </recommendedName>
</protein>
<dbReference type="GO" id="GO:0043953">
    <property type="term" value="P:protein transport by the Tat complex"/>
    <property type="evidence" value="ECO:0007669"/>
    <property type="project" value="UniProtKB-UniRule"/>
</dbReference>
<proteinExistence type="inferred from homology"/>
<keyword evidence="4 5" id="KW-0472">Membrane</keyword>
<dbReference type="PANTHER" id="PTHR30371">
    <property type="entry name" value="SEC-INDEPENDENT PROTEIN TRANSLOCASE PROTEIN TATC"/>
    <property type="match status" value="1"/>
</dbReference>
<sequence length="255" mass="29841">MLRDLLLQLFRGSLFFFKKRGFYILPLALVLYLTIFWYSPQILNYLQIKYQQKFVFFSITEPLISLLKFSFTLFFIILFPLLYLGLLSLIQSLLSLRKIFFWSAYLLGLLLFYGGILFCYFITLPYGIKFLISFKTESLEPSISLSHFVNFFSFFLLAFGLIFELPLFLALLIILRIINPQKVTRYRKEIFFFTVVFAAIITPTPDAINMALLAIPLYTLFEIGLLLGKVLLKFNILWGDTQTKPQQEKLPSQEA</sequence>
<dbReference type="GO" id="GO:0009977">
    <property type="term" value="F:proton motive force dependent protein transmembrane transporter activity"/>
    <property type="evidence" value="ECO:0007669"/>
    <property type="project" value="TreeGrafter"/>
</dbReference>
<comment type="subcellular location">
    <subcellularLocation>
        <location evidence="5">Cell membrane</location>
        <topology evidence="5">Multi-pass membrane protein</topology>
    </subcellularLocation>
    <subcellularLocation>
        <location evidence="1">Membrane</location>
        <topology evidence="1">Multi-pass membrane protein</topology>
    </subcellularLocation>
</comment>
<feature type="transmembrane region" description="Helical" evidence="5">
    <location>
        <begin position="63"/>
        <end position="87"/>
    </location>
</feature>
<reference evidence="6" key="1">
    <citation type="journal article" date="2020" name="mSystems">
        <title>Genome- and Community-Level Interaction Insights into Carbon Utilization and Element Cycling Functions of Hydrothermarchaeota in Hydrothermal Sediment.</title>
        <authorList>
            <person name="Zhou Z."/>
            <person name="Liu Y."/>
            <person name="Xu W."/>
            <person name="Pan J."/>
            <person name="Luo Z.H."/>
            <person name="Li M."/>
        </authorList>
    </citation>
    <scope>NUCLEOTIDE SEQUENCE [LARGE SCALE GENOMIC DNA]</scope>
    <source>
        <strain evidence="6">SpSt-605</strain>
    </source>
</reference>
<dbReference type="PANTHER" id="PTHR30371:SF0">
    <property type="entry name" value="SEC-INDEPENDENT PROTEIN TRANSLOCASE PROTEIN TATC, CHLOROPLASTIC-RELATED"/>
    <property type="match status" value="1"/>
</dbReference>
<dbReference type="PRINTS" id="PR01840">
    <property type="entry name" value="TATCFAMILY"/>
</dbReference>
<dbReference type="HAMAP" id="MF_00902">
    <property type="entry name" value="TatC"/>
    <property type="match status" value="1"/>
</dbReference>
<organism evidence="6">
    <name type="scientific">Caldimicrobium thiodismutans</name>
    <dbReference type="NCBI Taxonomy" id="1653476"/>
    <lineage>
        <taxon>Bacteria</taxon>
        <taxon>Pseudomonadati</taxon>
        <taxon>Thermodesulfobacteriota</taxon>
        <taxon>Thermodesulfobacteria</taxon>
        <taxon>Thermodesulfobacteriales</taxon>
        <taxon>Thermodesulfobacteriaceae</taxon>
        <taxon>Caldimicrobium</taxon>
    </lineage>
</organism>
<dbReference type="InterPro" id="IPR002033">
    <property type="entry name" value="TatC"/>
</dbReference>
<dbReference type="Pfam" id="PF00902">
    <property type="entry name" value="TatC"/>
    <property type="match status" value="1"/>
</dbReference>
<dbReference type="AlphaFoldDB" id="A0A832LXM2"/>
<comment type="function">
    <text evidence="5">Part of the twin-arginine translocation (Tat) system that transports large folded proteins containing a characteristic twin-arginine motif in their signal peptide across membranes.</text>
</comment>
<comment type="subunit">
    <text evidence="5">Forms a complex with TatA.</text>
</comment>
<keyword evidence="5" id="KW-0811">Translocation</keyword>
<comment type="similarity">
    <text evidence="5">Belongs to the TatC family.</text>
</comment>